<sequence length="345" mass="40211">MTAKCNWSNIAVLLLALLIAVTLWQVYLSPTSLADVPNYSKTAYSLYRNFSNYAYPTQSIADSDYNQLIDLNFTFNLLNLVCNDSSPLVLVLVHSSPNNFAKRRTIRETWGKRKGKVKLLFVLGAVSNSSLEKELIEENQNYSDFVQGSFADTYRNLTYKHVMVFKYAIYHCPEAKYILKTDDDVFVNMPTLLNFLSLDLSPYGADNLLFCTRRSNSRVIRSYRSKWRVSFSEYPDKIYPTYCPGWFLLYSQNVVFELYREAQKTKVFWIDDIHLTGTLFKKLNMVHTDAQPYMITREELDSIMEDRNITRPFLVGLPNLKEKQIRKLWEFVESNPVSRTVINKI</sequence>
<reference evidence="13 14" key="1">
    <citation type="submission" date="2023-03" db="EMBL/GenBank/DDBJ databases">
        <title>Genome insight into feeding habits of ladybird beetles.</title>
        <authorList>
            <person name="Li H.-S."/>
            <person name="Huang Y.-H."/>
            <person name="Pang H."/>
        </authorList>
    </citation>
    <scope>NUCLEOTIDE SEQUENCE [LARGE SCALE GENOMIC DNA]</scope>
    <source>
        <strain evidence="13">SYSU_2023b</strain>
        <tissue evidence="13">Whole body</tissue>
    </source>
</reference>
<dbReference type="EMBL" id="JARQZJ010000102">
    <property type="protein sequence ID" value="KAK9886751.1"/>
    <property type="molecule type" value="Genomic_DNA"/>
</dbReference>
<accession>A0AAW1UTA0</accession>
<dbReference type="GO" id="GO:0000139">
    <property type="term" value="C:Golgi membrane"/>
    <property type="evidence" value="ECO:0007669"/>
    <property type="project" value="UniProtKB-SubCell"/>
</dbReference>
<dbReference type="EC" id="2.4.1.-" evidence="11"/>
<keyword evidence="5" id="KW-0812">Transmembrane</keyword>
<evidence type="ECO:0000256" key="11">
    <source>
        <dbReference type="RuleBase" id="RU363063"/>
    </source>
</evidence>
<evidence type="ECO:0000256" key="1">
    <source>
        <dbReference type="ARBA" id="ARBA00004323"/>
    </source>
</evidence>
<keyword evidence="3 11" id="KW-0328">Glycosyltransferase</keyword>
<dbReference type="GO" id="GO:0006493">
    <property type="term" value="P:protein O-linked glycosylation"/>
    <property type="evidence" value="ECO:0007669"/>
    <property type="project" value="TreeGrafter"/>
</dbReference>
<evidence type="ECO:0000256" key="12">
    <source>
        <dbReference type="SAM" id="SignalP"/>
    </source>
</evidence>
<name>A0AAW1UTA0_9CUCU</name>
<protein>
    <recommendedName>
        <fullName evidence="11">Hexosyltransferase</fullName>
        <ecNumber evidence="11">2.4.1.-</ecNumber>
    </recommendedName>
</protein>
<dbReference type="GO" id="GO:0016758">
    <property type="term" value="F:hexosyltransferase activity"/>
    <property type="evidence" value="ECO:0007669"/>
    <property type="project" value="InterPro"/>
</dbReference>
<comment type="subcellular location">
    <subcellularLocation>
        <location evidence="1 11">Golgi apparatus membrane</location>
        <topology evidence="1 11">Single-pass type II membrane protein</topology>
    </subcellularLocation>
</comment>
<evidence type="ECO:0000256" key="2">
    <source>
        <dbReference type="ARBA" id="ARBA00008661"/>
    </source>
</evidence>
<dbReference type="Gene3D" id="3.90.550.50">
    <property type="match status" value="1"/>
</dbReference>
<dbReference type="Pfam" id="PF01762">
    <property type="entry name" value="Galactosyl_T"/>
    <property type="match status" value="1"/>
</dbReference>
<dbReference type="AlphaFoldDB" id="A0AAW1UTA0"/>
<evidence type="ECO:0000256" key="8">
    <source>
        <dbReference type="ARBA" id="ARBA00023034"/>
    </source>
</evidence>
<comment type="caution">
    <text evidence="13">The sequence shown here is derived from an EMBL/GenBank/DDBJ whole genome shotgun (WGS) entry which is preliminary data.</text>
</comment>
<keyword evidence="14" id="KW-1185">Reference proteome</keyword>
<keyword evidence="12" id="KW-0732">Signal</keyword>
<evidence type="ECO:0000256" key="3">
    <source>
        <dbReference type="ARBA" id="ARBA00022676"/>
    </source>
</evidence>
<evidence type="ECO:0000256" key="10">
    <source>
        <dbReference type="ARBA" id="ARBA00023180"/>
    </source>
</evidence>
<dbReference type="FunFam" id="3.90.550.50:FF:000001">
    <property type="entry name" value="Hexosyltransferase"/>
    <property type="match status" value="1"/>
</dbReference>
<evidence type="ECO:0000256" key="6">
    <source>
        <dbReference type="ARBA" id="ARBA00022968"/>
    </source>
</evidence>
<keyword evidence="8 11" id="KW-0333">Golgi apparatus</keyword>
<evidence type="ECO:0000256" key="4">
    <source>
        <dbReference type="ARBA" id="ARBA00022679"/>
    </source>
</evidence>
<evidence type="ECO:0000313" key="13">
    <source>
        <dbReference type="EMBL" id="KAK9886751.1"/>
    </source>
</evidence>
<dbReference type="PANTHER" id="PTHR11214">
    <property type="entry name" value="BETA-1,3-N-ACETYLGLUCOSAMINYLTRANSFERASE"/>
    <property type="match status" value="1"/>
</dbReference>
<evidence type="ECO:0000256" key="7">
    <source>
        <dbReference type="ARBA" id="ARBA00022989"/>
    </source>
</evidence>
<organism evidence="13 14">
    <name type="scientific">Henosepilachna vigintioctopunctata</name>
    <dbReference type="NCBI Taxonomy" id="420089"/>
    <lineage>
        <taxon>Eukaryota</taxon>
        <taxon>Metazoa</taxon>
        <taxon>Ecdysozoa</taxon>
        <taxon>Arthropoda</taxon>
        <taxon>Hexapoda</taxon>
        <taxon>Insecta</taxon>
        <taxon>Pterygota</taxon>
        <taxon>Neoptera</taxon>
        <taxon>Endopterygota</taxon>
        <taxon>Coleoptera</taxon>
        <taxon>Polyphaga</taxon>
        <taxon>Cucujiformia</taxon>
        <taxon>Coccinelloidea</taxon>
        <taxon>Coccinellidae</taxon>
        <taxon>Epilachninae</taxon>
        <taxon>Epilachnini</taxon>
        <taxon>Henosepilachna</taxon>
    </lineage>
</organism>
<evidence type="ECO:0000313" key="14">
    <source>
        <dbReference type="Proteomes" id="UP001431783"/>
    </source>
</evidence>
<keyword evidence="4" id="KW-0808">Transferase</keyword>
<keyword evidence="9" id="KW-0472">Membrane</keyword>
<comment type="similarity">
    <text evidence="2 11">Belongs to the glycosyltransferase 31 family.</text>
</comment>
<evidence type="ECO:0000256" key="9">
    <source>
        <dbReference type="ARBA" id="ARBA00023136"/>
    </source>
</evidence>
<gene>
    <name evidence="13" type="ORF">WA026_018403</name>
</gene>
<feature type="signal peptide" evidence="12">
    <location>
        <begin position="1"/>
        <end position="24"/>
    </location>
</feature>
<keyword evidence="7" id="KW-1133">Transmembrane helix</keyword>
<keyword evidence="6" id="KW-0735">Signal-anchor</keyword>
<dbReference type="InterPro" id="IPR002659">
    <property type="entry name" value="Glyco_trans_31"/>
</dbReference>
<keyword evidence="10" id="KW-0325">Glycoprotein</keyword>
<evidence type="ECO:0000256" key="5">
    <source>
        <dbReference type="ARBA" id="ARBA00022692"/>
    </source>
</evidence>
<feature type="chain" id="PRO_5043990928" description="Hexosyltransferase" evidence="12">
    <location>
        <begin position="25"/>
        <end position="345"/>
    </location>
</feature>
<dbReference type="Proteomes" id="UP001431783">
    <property type="component" value="Unassembled WGS sequence"/>
</dbReference>
<dbReference type="PANTHER" id="PTHR11214:SF376">
    <property type="entry name" value="HEXOSYLTRANSFERASE"/>
    <property type="match status" value="1"/>
</dbReference>
<proteinExistence type="inferred from homology"/>